<keyword evidence="3" id="KW-1185">Reference proteome</keyword>
<dbReference type="Proteomes" id="UP000324738">
    <property type="component" value="Unassembled WGS sequence"/>
</dbReference>
<dbReference type="AlphaFoldDB" id="A0A5B0DX88"/>
<dbReference type="EMBL" id="VTWH01000002">
    <property type="protein sequence ID" value="KAA0971116.1"/>
    <property type="molecule type" value="Genomic_DNA"/>
</dbReference>
<protein>
    <submittedName>
        <fullName evidence="2">Uncharacterized protein</fullName>
    </submittedName>
</protein>
<dbReference type="Pfam" id="PF19678">
    <property type="entry name" value="DUF6180"/>
    <property type="match status" value="1"/>
</dbReference>
<proteinExistence type="predicted"/>
<reference evidence="2 3" key="1">
    <citation type="submission" date="2019-08" db="EMBL/GenBank/DDBJ databases">
        <title>Aureimonas fodiniaquatilis sp. nov., isolated from a coal mine wastewater.</title>
        <authorList>
            <person name="Kim W."/>
        </authorList>
    </citation>
    <scope>NUCLEOTIDE SEQUENCE [LARGE SCALE GENOMIC DNA]</scope>
    <source>
        <strain evidence="2 3">CAU 1482</strain>
    </source>
</reference>
<feature type="signal peptide" evidence="1">
    <location>
        <begin position="1"/>
        <end position="22"/>
    </location>
</feature>
<sequence>MNYAALMLSSIGFIGLAFSANAEQSDFHLTYHVERTPSAQLSIETCGEAVMQKARNTGLRSDIQSYPNQLVTVSGGREGSGAFIAQCIAVGDVTVSVVQGIDYESGKGAIGSFADDAFDAVKAAAD</sequence>
<accession>A0A5B0DX88</accession>
<comment type="caution">
    <text evidence="2">The sequence shown here is derived from an EMBL/GenBank/DDBJ whole genome shotgun (WGS) entry which is preliminary data.</text>
</comment>
<dbReference type="RefSeq" id="WP_149300427.1">
    <property type="nucleotide sequence ID" value="NZ_VTWH01000002.1"/>
</dbReference>
<dbReference type="OrthoDB" id="8382949at2"/>
<organism evidence="2 3">
    <name type="scientific">Aureimonas fodinaquatilis</name>
    <dbReference type="NCBI Taxonomy" id="2565783"/>
    <lineage>
        <taxon>Bacteria</taxon>
        <taxon>Pseudomonadati</taxon>
        <taxon>Pseudomonadota</taxon>
        <taxon>Alphaproteobacteria</taxon>
        <taxon>Hyphomicrobiales</taxon>
        <taxon>Aurantimonadaceae</taxon>
        <taxon>Aureimonas</taxon>
    </lineage>
</organism>
<evidence type="ECO:0000313" key="3">
    <source>
        <dbReference type="Proteomes" id="UP000324738"/>
    </source>
</evidence>
<evidence type="ECO:0000256" key="1">
    <source>
        <dbReference type="SAM" id="SignalP"/>
    </source>
</evidence>
<feature type="chain" id="PRO_5022852527" evidence="1">
    <location>
        <begin position="23"/>
        <end position="126"/>
    </location>
</feature>
<name>A0A5B0DX88_9HYPH</name>
<gene>
    <name evidence="2" type="ORF">FPY71_11780</name>
</gene>
<evidence type="ECO:0000313" key="2">
    <source>
        <dbReference type="EMBL" id="KAA0971116.1"/>
    </source>
</evidence>
<keyword evidence="1" id="KW-0732">Signal</keyword>
<dbReference type="InterPro" id="IPR045752">
    <property type="entry name" value="DUF6180"/>
</dbReference>